<keyword evidence="2" id="KW-1185">Reference proteome</keyword>
<evidence type="ECO:0000313" key="1">
    <source>
        <dbReference type="EMBL" id="CAH3157849.1"/>
    </source>
</evidence>
<sequence length="161" mass="17967">MMYSTTQKTEQYDVKISNTRGKFEMTTTVSKVDKGVLLSIPNPQYNDKIKMFPHLAGVTMDDEDTKPERPIHLILGASEYSRIKTQTQPKIRKAGEPIAELTTLGWTMMSAGKGPEVGLTSAYLTRTPSADYEQLCSLDVLGLEDKADRNQQSVYEELIGC</sequence>
<dbReference type="EMBL" id="CALNXK010000109">
    <property type="protein sequence ID" value="CAH3157849.1"/>
    <property type="molecule type" value="Genomic_DNA"/>
</dbReference>
<accession>A0ABN8Q9K3</accession>
<evidence type="ECO:0000313" key="2">
    <source>
        <dbReference type="Proteomes" id="UP001159405"/>
    </source>
</evidence>
<comment type="caution">
    <text evidence="1">The sequence shown here is derived from an EMBL/GenBank/DDBJ whole genome shotgun (WGS) entry which is preliminary data.</text>
</comment>
<dbReference type="Proteomes" id="UP001159405">
    <property type="component" value="Unassembled WGS sequence"/>
</dbReference>
<organism evidence="1 2">
    <name type="scientific">Porites lobata</name>
    <dbReference type="NCBI Taxonomy" id="104759"/>
    <lineage>
        <taxon>Eukaryota</taxon>
        <taxon>Metazoa</taxon>
        <taxon>Cnidaria</taxon>
        <taxon>Anthozoa</taxon>
        <taxon>Hexacorallia</taxon>
        <taxon>Scleractinia</taxon>
        <taxon>Fungiina</taxon>
        <taxon>Poritidae</taxon>
        <taxon>Porites</taxon>
    </lineage>
</organism>
<proteinExistence type="predicted"/>
<reference evidence="1 2" key="1">
    <citation type="submission" date="2022-05" db="EMBL/GenBank/DDBJ databases">
        <authorList>
            <consortium name="Genoscope - CEA"/>
            <person name="William W."/>
        </authorList>
    </citation>
    <scope>NUCLEOTIDE SEQUENCE [LARGE SCALE GENOMIC DNA]</scope>
</reference>
<name>A0ABN8Q9K3_9CNID</name>
<gene>
    <name evidence="1" type="ORF">PLOB_00002538</name>
</gene>
<protein>
    <submittedName>
        <fullName evidence="1">Uncharacterized protein</fullName>
    </submittedName>
</protein>